<proteinExistence type="predicted"/>
<feature type="transmembrane region" description="Helical" evidence="1">
    <location>
        <begin position="62"/>
        <end position="82"/>
    </location>
</feature>
<keyword evidence="1" id="KW-0812">Transmembrane</keyword>
<reference evidence="3" key="1">
    <citation type="journal article" date="2019" name="Int. J. Syst. Evol. Microbiol.">
        <title>The Global Catalogue of Microorganisms (GCM) 10K type strain sequencing project: providing services to taxonomists for standard genome sequencing and annotation.</title>
        <authorList>
            <consortium name="The Broad Institute Genomics Platform"/>
            <consortium name="The Broad Institute Genome Sequencing Center for Infectious Disease"/>
            <person name="Wu L."/>
            <person name="Ma J."/>
        </authorList>
    </citation>
    <scope>NUCLEOTIDE SEQUENCE [LARGE SCALE GENOMIC DNA]</scope>
    <source>
        <strain evidence="3">CCUG 43304</strain>
    </source>
</reference>
<protein>
    <submittedName>
        <fullName evidence="2">DUF6328 family protein</fullName>
    </submittedName>
</protein>
<sequence>MEPDAAPGDGRAESASSRADRNWNDILQEVRVTQAGTQILTGFLLAIAFQPRFALLDAYQHVLYLCLVVVAVSTTALSLLPVSLHRLLFHRQVKSATVRFGDLVLRFVLVGVALTLSGTIMLIFDVAVSRLAGLVAGATAAALAVVLGVVVPLLVRAASHRMP</sequence>
<dbReference type="RefSeq" id="WP_386727598.1">
    <property type="nucleotide sequence ID" value="NZ_JBHSTP010000001.1"/>
</dbReference>
<gene>
    <name evidence="2" type="ORF">ACFQB0_03410</name>
</gene>
<accession>A0ABW1VF83</accession>
<dbReference type="Pfam" id="PF19853">
    <property type="entry name" value="DUF6328"/>
    <property type="match status" value="1"/>
</dbReference>
<keyword evidence="3" id="KW-1185">Reference proteome</keyword>
<keyword evidence="1" id="KW-1133">Transmembrane helix</keyword>
<dbReference type="Proteomes" id="UP001596306">
    <property type="component" value="Unassembled WGS sequence"/>
</dbReference>
<feature type="transmembrane region" description="Helical" evidence="1">
    <location>
        <begin position="103"/>
        <end position="124"/>
    </location>
</feature>
<dbReference type="EMBL" id="JBHSTP010000001">
    <property type="protein sequence ID" value="MFC6355159.1"/>
    <property type="molecule type" value="Genomic_DNA"/>
</dbReference>
<organism evidence="2 3">
    <name type="scientific">Luethyella okanaganae</name>
    <dbReference type="NCBI Taxonomy" id="69372"/>
    <lineage>
        <taxon>Bacteria</taxon>
        <taxon>Bacillati</taxon>
        <taxon>Actinomycetota</taxon>
        <taxon>Actinomycetes</taxon>
        <taxon>Micrococcales</taxon>
        <taxon>Microbacteriaceae</taxon>
        <taxon>Luethyella</taxon>
    </lineage>
</organism>
<keyword evidence="1" id="KW-0472">Membrane</keyword>
<evidence type="ECO:0000313" key="3">
    <source>
        <dbReference type="Proteomes" id="UP001596306"/>
    </source>
</evidence>
<dbReference type="InterPro" id="IPR046291">
    <property type="entry name" value="DUF6328"/>
</dbReference>
<evidence type="ECO:0000256" key="1">
    <source>
        <dbReference type="SAM" id="Phobius"/>
    </source>
</evidence>
<feature type="transmembrane region" description="Helical" evidence="1">
    <location>
        <begin position="130"/>
        <end position="155"/>
    </location>
</feature>
<name>A0ABW1VF83_9MICO</name>
<comment type="caution">
    <text evidence="2">The sequence shown here is derived from an EMBL/GenBank/DDBJ whole genome shotgun (WGS) entry which is preliminary data.</text>
</comment>
<evidence type="ECO:0000313" key="2">
    <source>
        <dbReference type="EMBL" id="MFC6355159.1"/>
    </source>
</evidence>